<dbReference type="InterPro" id="IPR027417">
    <property type="entry name" value="P-loop_NTPase"/>
</dbReference>
<dbReference type="PANTHER" id="PTHR46844:SF1">
    <property type="entry name" value="SLR5058 PROTEIN"/>
    <property type="match status" value="1"/>
</dbReference>
<evidence type="ECO:0000313" key="3">
    <source>
        <dbReference type="Proteomes" id="UP001501102"/>
    </source>
</evidence>
<reference evidence="2 3" key="1">
    <citation type="journal article" date="2019" name="Int. J. Syst. Evol. Microbiol.">
        <title>The Global Catalogue of Microorganisms (GCM) 10K type strain sequencing project: providing services to taxonomists for standard genome sequencing and annotation.</title>
        <authorList>
            <consortium name="The Broad Institute Genomics Platform"/>
            <consortium name="The Broad Institute Genome Sequencing Center for Infectious Disease"/>
            <person name="Wu L."/>
            <person name="Ma J."/>
        </authorList>
    </citation>
    <scope>NUCLEOTIDE SEQUENCE [LARGE SCALE GENOMIC DNA]</scope>
    <source>
        <strain evidence="2 3">JCM 4087</strain>
    </source>
</reference>
<dbReference type="PANTHER" id="PTHR46844">
    <property type="entry name" value="SLR5058 PROTEIN"/>
    <property type="match status" value="1"/>
</dbReference>
<evidence type="ECO:0000259" key="1">
    <source>
        <dbReference type="PROSITE" id="PS50837"/>
    </source>
</evidence>
<accession>A0ABN3WBU6</accession>
<dbReference type="Proteomes" id="UP001501102">
    <property type="component" value="Unassembled WGS sequence"/>
</dbReference>
<feature type="domain" description="NACHT" evidence="1">
    <location>
        <begin position="280"/>
        <end position="612"/>
    </location>
</feature>
<protein>
    <recommendedName>
        <fullName evidence="1">NACHT domain-containing protein</fullName>
    </recommendedName>
</protein>
<proteinExistence type="predicted"/>
<dbReference type="PROSITE" id="PS50837">
    <property type="entry name" value="NACHT"/>
    <property type="match status" value="1"/>
</dbReference>
<name>A0ABN3WBU6_STRTU</name>
<organism evidence="2 3">
    <name type="scientific">Streptomyces thioluteus</name>
    <dbReference type="NCBI Taxonomy" id="66431"/>
    <lineage>
        <taxon>Bacteria</taxon>
        <taxon>Bacillati</taxon>
        <taxon>Actinomycetota</taxon>
        <taxon>Actinomycetes</taxon>
        <taxon>Kitasatosporales</taxon>
        <taxon>Streptomycetaceae</taxon>
        <taxon>Streptomyces</taxon>
    </lineage>
</organism>
<dbReference type="EMBL" id="BAAAXZ010000005">
    <property type="protein sequence ID" value="GAA2909157.1"/>
    <property type="molecule type" value="Genomic_DNA"/>
</dbReference>
<dbReference type="SUPFAM" id="SSF50494">
    <property type="entry name" value="Trypsin-like serine proteases"/>
    <property type="match status" value="1"/>
</dbReference>
<dbReference type="Pfam" id="PF05729">
    <property type="entry name" value="NACHT"/>
    <property type="match status" value="1"/>
</dbReference>
<comment type="caution">
    <text evidence="2">The sequence shown here is derived from an EMBL/GenBank/DDBJ whole genome shotgun (WGS) entry which is preliminary data.</text>
</comment>
<keyword evidence="3" id="KW-1185">Reference proteome</keyword>
<evidence type="ECO:0000313" key="2">
    <source>
        <dbReference type="EMBL" id="GAA2909157.1"/>
    </source>
</evidence>
<dbReference type="SUPFAM" id="SSF52058">
    <property type="entry name" value="L domain-like"/>
    <property type="match status" value="1"/>
</dbReference>
<sequence length="1077" mass="118012">MTAAERVTAVLGAQQGSGVLLTPKLILTSAHLLGGTTYAIAPGNTEPTSCDVLWSGTDACDAALLRARRPLVTEGGLPPLRWGVLATREPIPGCQVLGFPDVAQCDGELDTAQVPGTLVPGAARLRGRCVLRTDHHPPAPLNGDASPWAGLSGGPVFAGPLLVGVVAEDARGWQHSAIEAVPLFRILGAPGMTAALEKHWPDAPAAVTLHSPHVGDFAYEERYAKAVKARYSQLEVFGLDDLGEHEKRWDLDTAYLSLEGESASERTGPQRVEDLLATRPRVILRGEAGAGKTTLVWWLASHAACQSLPEKLSALNGLVPFIVPMRRLAAQGITSLAPPQLPGVAGLLEDDPPNGWAGRVLDAGRVLLLVDGLDELPRADRAPARAWLDELLRRYPKTRCLVTVRPRAVEDDWLDWQGVEELRLLPMSDADIQAFVKAWHDAARLRYADVGNLEQELAREFRRNATLRDLARTPLLCAVICALHRRRSGLLPHTRWSLYKAALAMLLGQRDAHRRIDAPEGIRIEAEDAQQLLQRIAIWLVRNGQTELTRKQAVHQIELAMRGLRHVRRYAADALMDHLLNRSGLLQERSMDSIQFIHRTFQDYLAAKEFQDSDSLPELLRHAVDEQVQDVIRLVIGHCSRGEVRRVVKGLIAAGDTAEDRGTRWALRTLAAECTTSAPALDDDVHDAVWERLRELGPPKGAQEVDYLSSLGPDVLRAIPEPNGLDDRAARLYARVLGSVGESAIPLLHRYGQLAPEEVRREIAEAWEAMPVSRFADEVLARMRLDDLQVPITRREQFRHLPRLGPIDWVRFVGDHGAQEIGTALRGRIVKSLVLSVNGQLSSLEFLRAHPGLNTLMLAGCHNLRDISVLSDLRITRLDLLAHRLPRVALSVLPELRGLRALGLGPHDDLGTAHGKLPAPLPHVARLALSGGRDREFDLDGIGAWTGLEGLFVNAGLADPERAFAQLRGLPLLTHVGLREDVLGHARGTVVPLPGIRTANLTLRSPTMTMPVHKLFPGLRRLHVFDNTSPYTGGLDLGILHGIPGLRVEVERVGTRPHVADAKRFGDRLTTTVMLPE</sequence>
<dbReference type="SUPFAM" id="SSF52540">
    <property type="entry name" value="P-loop containing nucleoside triphosphate hydrolases"/>
    <property type="match status" value="1"/>
</dbReference>
<gene>
    <name evidence="2" type="ORF">GCM10020221_01520</name>
</gene>
<dbReference type="RefSeq" id="WP_344960346.1">
    <property type="nucleotide sequence ID" value="NZ_BAAAXZ010000005.1"/>
</dbReference>
<dbReference type="InterPro" id="IPR009003">
    <property type="entry name" value="Peptidase_S1_PA"/>
</dbReference>
<dbReference type="InterPro" id="IPR007111">
    <property type="entry name" value="NACHT_NTPase"/>
</dbReference>
<dbReference type="Gene3D" id="3.40.50.300">
    <property type="entry name" value="P-loop containing nucleotide triphosphate hydrolases"/>
    <property type="match status" value="1"/>
</dbReference>